<keyword evidence="3" id="KW-0813">Transport</keyword>
<dbReference type="Proteomes" id="UP000077961">
    <property type="component" value="Unassembled WGS sequence"/>
</dbReference>
<dbReference type="InterPro" id="IPR050298">
    <property type="entry name" value="Gram-neg_bact_OMP"/>
</dbReference>
<evidence type="ECO:0000313" key="16">
    <source>
        <dbReference type="Proteomes" id="UP000078116"/>
    </source>
</evidence>
<evidence type="ECO:0000256" key="8">
    <source>
        <dbReference type="ARBA" id="ARBA00023114"/>
    </source>
</evidence>
<evidence type="ECO:0000256" key="4">
    <source>
        <dbReference type="ARBA" id="ARBA00022452"/>
    </source>
</evidence>
<sequence length="358" mass="38437">MKCKLLSLLVMSTYCVGAAAQSSVTLYGVVDEAVAYANNAGGAHVVQMIDSFHWNTAFGIKGTEDLGGGLKALFDLTSYFNLSNGKQFRSDSFFSGGSWVGLSQIDYGTVTVGRHFDYSVYLLGNTPAYNATFFFTPANADHMAGGYIDNAITYRSPTYHGFTFSAMYALPGGSTDLFNRGRVVSFSITYADDRLRAATVATKINGTNFTPTLAGMKSFLGQQVAPFRSYAVDAQNIYGASTSYRVTDRLTGQLSYTYVAFEGFGHYESIRGATVSAVYAFQPDLKLTAGYGRYGIGSGAESNYSLFLDKFLSKRTDAYVAASLASASGATQSAALYPLTPSSTSRQVAIAVGVRHFF</sequence>
<keyword evidence="6 11" id="KW-0732">Signal</keyword>
<evidence type="ECO:0000313" key="14">
    <source>
        <dbReference type="EMBL" id="OAJ63396.1"/>
    </source>
</evidence>
<evidence type="ECO:0000256" key="10">
    <source>
        <dbReference type="ARBA" id="ARBA00023237"/>
    </source>
</evidence>
<feature type="signal peptide" evidence="11">
    <location>
        <begin position="1"/>
        <end position="18"/>
    </location>
</feature>
<evidence type="ECO:0000313" key="15">
    <source>
        <dbReference type="Proteomes" id="UP000077961"/>
    </source>
</evidence>
<name>A0A1A9MW13_9BURK</name>
<dbReference type="AlphaFoldDB" id="A0A1A9MW13"/>
<dbReference type="PANTHER" id="PTHR34501">
    <property type="entry name" value="PROTEIN YDDL-RELATED"/>
    <property type="match status" value="1"/>
</dbReference>
<dbReference type="GO" id="GO:0046930">
    <property type="term" value="C:pore complex"/>
    <property type="evidence" value="ECO:0007669"/>
    <property type="project" value="UniProtKB-KW"/>
</dbReference>
<evidence type="ECO:0000256" key="6">
    <source>
        <dbReference type="ARBA" id="ARBA00022729"/>
    </source>
</evidence>
<dbReference type="InterPro" id="IPR033900">
    <property type="entry name" value="Gram_neg_porin_domain"/>
</dbReference>
<evidence type="ECO:0000256" key="7">
    <source>
        <dbReference type="ARBA" id="ARBA00023065"/>
    </source>
</evidence>
<protein>
    <recommendedName>
        <fullName evidence="12">Porin domain-containing protein</fullName>
    </recommendedName>
</protein>
<dbReference type="GO" id="GO:0006811">
    <property type="term" value="P:monoatomic ion transport"/>
    <property type="evidence" value="ECO:0007669"/>
    <property type="project" value="UniProtKB-KW"/>
</dbReference>
<evidence type="ECO:0000259" key="12">
    <source>
        <dbReference type="Pfam" id="PF13609"/>
    </source>
</evidence>
<dbReference type="RefSeq" id="WP_064265062.1">
    <property type="nucleotide sequence ID" value="NZ_LXJZ01000020.1"/>
</dbReference>
<keyword evidence="5" id="KW-0812">Transmembrane</keyword>
<evidence type="ECO:0000256" key="1">
    <source>
        <dbReference type="ARBA" id="ARBA00004571"/>
    </source>
</evidence>
<evidence type="ECO:0000313" key="13">
    <source>
        <dbReference type="EMBL" id="OAJ52035.1"/>
    </source>
</evidence>
<keyword evidence="8" id="KW-0626">Porin</keyword>
<dbReference type="GO" id="GO:0015288">
    <property type="term" value="F:porin activity"/>
    <property type="evidence" value="ECO:0007669"/>
    <property type="project" value="UniProtKB-KW"/>
</dbReference>
<evidence type="ECO:0000256" key="2">
    <source>
        <dbReference type="ARBA" id="ARBA00011233"/>
    </source>
</evidence>
<dbReference type="EMBL" id="LXKA01000382">
    <property type="protein sequence ID" value="OAJ52035.1"/>
    <property type="molecule type" value="Genomic_DNA"/>
</dbReference>
<evidence type="ECO:0000256" key="9">
    <source>
        <dbReference type="ARBA" id="ARBA00023136"/>
    </source>
</evidence>
<evidence type="ECO:0000256" key="5">
    <source>
        <dbReference type="ARBA" id="ARBA00022692"/>
    </source>
</evidence>
<gene>
    <name evidence="14" type="ORF">A6V36_18045</name>
    <name evidence="13" type="ORF">A6V37_10225</name>
</gene>
<evidence type="ECO:0000256" key="11">
    <source>
        <dbReference type="SAM" id="SignalP"/>
    </source>
</evidence>
<keyword evidence="15" id="KW-1185">Reference proteome</keyword>
<proteinExistence type="predicted"/>
<keyword evidence="4" id="KW-1134">Transmembrane beta strand</keyword>
<feature type="domain" description="Porin" evidence="12">
    <location>
        <begin position="10"/>
        <end position="323"/>
    </location>
</feature>
<comment type="subcellular location">
    <subcellularLocation>
        <location evidence="1">Cell outer membrane</location>
        <topology evidence="1">Multi-pass membrane protein</topology>
    </subcellularLocation>
</comment>
<dbReference type="PRINTS" id="PR00184">
    <property type="entry name" value="NEISSPPORIN"/>
</dbReference>
<dbReference type="InterPro" id="IPR023614">
    <property type="entry name" value="Porin_dom_sf"/>
</dbReference>
<accession>A0A1A9MW13</accession>
<evidence type="ECO:0000256" key="3">
    <source>
        <dbReference type="ARBA" id="ARBA00022448"/>
    </source>
</evidence>
<dbReference type="InterPro" id="IPR002299">
    <property type="entry name" value="Porin_Neis"/>
</dbReference>
<keyword evidence="9" id="KW-0472">Membrane</keyword>
<dbReference type="SUPFAM" id="SSF56935">
    <property type="entry name" value="Porins"/>
    <property type="match status" value="1"/>
</dbReference>
<feature type="chain" id="PRO_5008393227" description="Porin domain-containing protein" evidence="11">
    <location>
        <begin position="19"/>
        <end position="358"/>
    </location>
</feature>
<dbReference type="STRING" id="1462993.A6V36_18045"/>
<dbReference type="PANTHER" id="PTHR34501:SF9">
    <property type="entry name" value="MAJOR OUTER MEMBRANE PROTEIN P.IA"/>
    <property type="match status" value="1"/>
</dbReference>
<reference evidence="15 16" key="1">
    <citation type="submission" date="2016-04" db="EMBL/GenBank/DDBJ databases">
        <title>Reclassification of Paraburkholderia panaciterrae (Farh et al. 2015) Dobritsa &amp; Samadpour 2016 as a later homotypic synonym of Paraburkholderia ginsengiterrae (Farh et al. 2015) Dobritsa &amp; Samadpour 2016.</title>
        <authorList>
            <person name="Dobritsa A.P."/>
            <person name="Kutumbaka K."/>
            <person name="Samadpour M."/>
        </authorList>
    </citation>
    <scope>NUCLEOTIDE SEQUENCE [LARGE SCALE GENOMIC DNA]</scope>
    <source>
        <strain evidence="13 16">DCY85</strain>
        <strain evidence="14 15">DCY85-1</strain>
    </source>
</reference>
<dbReference type="Gene3D" id="2.40.160.10">
    <property type="entry name" value="Porin"/>
    <property type="match status" value="1"/>
</dbReference>
<keyword evidence="7" id="KW-0406">Ion transport</keyword>
<comment type="caution">
    <text evidence="13">The sequence shown here is derived from an EMBL/GenBank/DDBJ whole genome shotgun (WGS) entry which is preliminary data.</text>
</comment>
<dbReference type="Proteomes" id="UP000078116">
    <property type="component" value="Unassembled WGS sequence"/>
</dbReference>
<comment type="subunit">
    <text evidence="2">Homotrimer.</text>
</comment>
<dbReference type="CDD" id="cd00342">
    <property type="entry name" value="gram_neg_porins"/>
    <property type="match status" value="1"/>
</dbReference>
<organism evidence="13 16">
    <name type="scientific">Paraburkholderia ginsengiterrae</name>
    <dbReference type="NCBI Taxonomy" id="1462993"/>
    <lineage>
        <taxon>Bacteria</taxon>
        <taxon>Pseudomonadati</taxon>
        <taxon>Pseudomonadota</taxon>
        <taxon>Betaproteobacteria</taxon>
        <taxon>Burkholderiales</taxon>
        <taxon>Burkholderiaceae</taxon>
        <taxon>Paraburkholderia</taxon>
    </lineage>
</organism>
<dbReference type="EMBL" id="LXJZ01000020">
    <property type="protein sequence ID" value="OAJ63396.1"/>
    <property type="molecule type" value="Genomic_DNA"/>
</dbReference>
<dbReference type="GO" id="GO:0009279">
    <property type="term" value="C:cell outer membrane"/>
    <property type="evidence" value="ECO:0007669"/>
    <property type="project" value="UniProtKB-SubCell"/>
</dbReference>
<keyword evidence="10" id="KW-0998">Cell outer membrane</keyword>
<dbReference type="Pfam" id="PF13609">
    <property type="entry name" value="Porin_4"/>
    <property type="match status" value="1"/>
</dbReference>